<proteinExistence type="predicted"/>
<keyword evidence="2" id="KW-1185">Reference proteome</keyword>
<gene>
    <name evidence="1" type="ORF">SAMEA4412692_00896</name>
</gene>
<accession>A0A239SRP6</accession>
<dbReference type="EMBL" id="LT906439">
    <property type="protein sequence ID" value="SNU88100.1"/>
    <property type="molecule type" value="Genomic_DNA"/>
</dbReference>
<dbReference type="AlphaFoldDB" id="A0A239SRP6"/>
<protein>
    <submittedName>
        <fullName evidence="1">Sakacin A production response regulator</fullName>
    </submittedName>
</protein>
<sequence>MDYQEKLQAIRDFIPYQGDKYISPGKAGVLASQMEAVKTQAQQARMAFTDLAKSFEKQVFDFQLQRTSQWMNQAQILRPHFWVYLIEKSQSVQSPALALRLLNDVSGLGISLEVSLIERQKNETTLYQQNQVLTVATHSELYYFAQIEGTSRRFPMTEANRLELTQGIEAGQVRKVQVKFDIPDLTVFPDESSLLAELKRGWLLLQPYYQATKIPL</sequence>
<evidence type="ECO:0000313" key="2">
    <source>
        <dbReference type="Proteomes" id="UP000215185"/>
    </source>
</evidence>
<dbReference type="KEGG" id="smen:SAMEA4412692_0896"/>
<dbReference type="eggNOG" id="ENOG5032S58">
    <property type="taxonomic scope" value="Bacteria"/>
</dbReference>
<evidence type="ECO:0000313" key="1">
    <source>
        <dbReference type="EMBL" id="SNU88100.1"/>
    </source>
</evidence>
<organism evidence="1 2">
    <name type="scientific">Streptococcus merionis</name>
    <dbReference type="NCBI Taxonomy" id="400065"/>
    <lineage>
        <taxon>Bacteria</taxon>
        <taxon>Bacillati</taxon>
        <taxon>Bacillota</taxon>
        <taxon>Bacilli</taxon>
        <taxon>Lactobacillales</taxon>
        <taxon>Streptococcaceae</taxon>
        <taxon>Streptococcus</taxon>
    </lineage>
</organism>
<reference evidence="1 2" key="1">
    <citation type="submission" date="2017-06" db="EMBL/GenBank/DDBJ databases">
        <authorList>
            <consortium name="Pathogen Informatics"/>
        </authorList>
    </citation>
    <scope>NUCLEOTIDE SEQUENCE [LARGE SCALE GENOMIC DNA]</scope>
    <source>
        <strain evidence="1 2">NCTC13788</strain>
    </source>
</reference>
<dbReference type="Proteomes" id="UP000215185">
    <property type="component" value="Chromosome 1"/>
</dbReference>
<name>A0A239SRP6_9STRE</name>
<dbReference type="RefSeq" id="WP_018372799.1">
    <property type="nucleotide sequence ID" value="NZ_LT906439.1"/>
</dbReference>
<dbReference type="STRING" id="1123308.GCA_000380085_00237"/>
<dbReference type="OrthoDB" id="2235175at2"/>